<dbReference type="GO" id="GO:0005742">
    <property type="term" value="C:mitochondrial outer membrane translocase complex"/>
    <property type="evidence" value="ECO:0007669"/>
    <property type="project" value="InterPro"/>
</dbReference>
<evidence type="ECO:0000313" key="2">
    <source>
        <dbReference type="Proteomes" id="UP000289738"/>
    </source>
</evidence>
<accession>A0A445AZE1</accession>
<comment type="caution">
    <text evidence="1">The sequence shown here is derived from an EMBL/GenBank/DDBJ whole genome shotgun (WGS) entry which is preliminary data.</text>
</comment>
<dbReference type="PANTHER" id="PTHR37251">
    <property type="entry name" value="MITOCHONDRIAL IMPORT RECEPTOR SUBUNIT TOM5 HOMOLOG"/>
    <property type="match status" value="1"/>
</dbReference>
<dbReference type="PANTHER" id="PTHR37251:SF1">
    <property type="entry name" value="MITOCHONDRIAL IMPORT RECEPTOR SUBUNIT TOM5 HOMOLOG"/>
    <property type="match status" value="1"/>
</dbReference>
<sequence length="81" mass="9199">MADSVISVQYLKDFVCSQINDDEKWAFNKKLLRAMGLFAGSIVLMRNYGNVHAKPKAFSLIARVESIYKRAARVNSRTTLM</sequence>
<organism evidence="1 2">
    <name type="scientific">Arachis hypogaea</name>
    <name type="common">Peanut</name>
    <dbReference type="NCBI Taxonomy" id="3818"/>
    <lineage>
        <taxon>Eukaryota</taxon>
        <taxon>Viridiplantae</taxon>
        <taxon>Streptophyta</taxon>
        <taxon>Embryophyta</taxon>
        <taxon>Tracheophyta</taxon>
        <taxon>Spermatophyta</taxon>
        <taxon>Magnoliopsida</taxon>
        <taxon>eudicotyledons</taxon>
        <taxon>Gunneridae</taxon>
        <taxon>Pentapetalae</taxon>
        <taxon>rosids</taxon>
        <taxon>fabids</taxon>
        <taxon>Fabales</taxon>
        <taxon>Fabaceae</taxon>
        <taxon>Papilionoideae</taxon>
        <taxon>50 kb inversion clade</taxon>
        <taxon>dalbergioids sensu lato</taxon>
        <taxon>Dalbergieae</taxon>
        <taxon>Pterocarpus clade</taxon>
        <taxon>Arachis</taxon>
    </lineage>
</organism>
<proteinExistence type="predicted"/>
<name>A0A445AZE1_ARAHY</name>
<keyword evidence="2" id="KW-1185">Reference proteome</keyword>
<dbReference type="Proteomes" id="UP000289738">
    <property type="component" value="Chromosome B01"/>
</dbReference>
<reference evidence="1 2" key="1">
    <citation type="submission" date="2019-01" db="EMBL/GenBank/DDBJ databases">
        <title>Sequencing of cultivated peanut Arachis hypogaea provides insights into genome evolution and oil improvement.</title>
        <authorList>
            <person name="Chen X."/>
        </authorList>
    </citation>
    <scope>NUCLEOTIDE SEQUENCE [LARGE SCALE GENOMIC DNA]</scope>
    <source>
        <strain evidence="2">cv. Fuhuasheng</strain>
        <tissue evidence="1">Leaves</tissue>
    </source>
</reference>
<gene>
    <name evidence="1" type="ORF">Ahy_B01g056637</name>
</gene>
<dbReference type="InterPro" id="IPR034553">
    <property type="entry name" value="TOM5_viridi"/>
</dbReference>
<evidence type="ECO:0000313" key="1">
    <source>
        <dbReference type="EMBL" id="RYR31746.1"/>
    </source>
</evidence>
<protein>
    <submittedName>
        <fullName evidence="1">Uncharacterized protein</fullName>
    </submittedName>
</protein>
<dbReference type="EMBL" id="SDMP01000011">
    <property type="protein sequence ID" value="RYR31746.1"/>
    <property type="molecule type" value="Genomic_DNA"/>
</dbReference>
<dbReference type="AlphaFoldDB" id="A0A445AZE1"/>
<dbReference type="STRING" id="3818.A0A445AZE1"/>